<sequence>MAMNLKQKFMYIFKFIFFISQRKTYGIALSISSAIY</sequence>
<dbReference type="AlphaFoldDB" id="A0AAE3XMX1"/>
<name>A0AAE3XMX1_9BACT</name>
<keyword evidence="2" id="KW-1185">Reference proteome</keyword>
<dbReference type="Proteomes" id="UP001185092">
    <property type="component" value="Unassembled WGS sequence"/>
</dbReference>
<dbReference type="EMBL" id="JAVDQD010000002">
    <property type="protein sequence ID" value="MDR6238844.1"/>
    <property type="molecule type" value="Genomic_DNA"/>
</dbReference>
<organism evidence="1 2">
    <name type="scientific">Aureibacter tunicatorum</name>
    <dbReference type="NCBI Taxonomy" id="866807"/>
    <lineage>
        <taxon>Bacteria</taxon>
        <taxon>Pseudomonadati</taxon>
        <taxon>Bacteroidota</taxon>
        <taxon>Cytophagia</taxon>
        <taxon>Cytophagales</taxon>
        <taxon>Persicobacteraceae</taxon>
        <taxon>Aureibacter</taxon>
    </lineage>
</organism>
<comment type="caution">
    <text evidence="1">The sequence shown here is derived from an EMBL/GenBank/DDBJ whole genome shotgun (WGS) entry which is preliminary data.</text>
</comment>
<accession>A0AAE3XMX1</accession>
<reference evidence="1" key="1">
    <citation type="submission" date="2023-07" db="EMBL/GenBank/DDBJ databases">
        <title>Genomic Encyclopedia of Type Strains, Phase IV (KMG-IV): sequencing the most valuable type-strain genomes for metagenomic binning, comparative biology and taxonomic classification.</title>
        <authorList>
            <person name="Goeker M."/>
        </authorList>
    </citation>
    <scope>NUCLEOTIDE SEQUENCE</scope>
    <source>
        <strain evidence="1">DSM 26174</strain>
    </source>
</reference>
<protein>
    <submittedName>
        <fullName evidence="1">Uncharacterized protein</fullName>
    </submittedName>
</protein>
<proteinExistence type="predicted"/>
<evidence type="ECO:0000313" key="2">
    <source>
        <dbReference type="Proteomes" id="UP001185092"/>
    </source>
</evidence>
<gene>
    <name evidence="1" type="ORF">HNQ88_001881</name>
</gene>
<evidence type="ECO:0000313" key="1">
    <source>
        <dbReference type="EMBL" id="MDR6238844.1"/>
    </source>
</evidence>